<dbReference type="FunFam" id="3.20.20.10:FF:000018">
    <property type="entry name" value="Pyridoxal phosphate homeostasis protein"/>
    <property type="match status" value="1"/>
</dbReference>
<evidence type="ECO:0000256" key="3">
    <source>
        <dbReference type="PIRSR" id="PIRSR004848-1"/>
    </source>
</evidence>
<dbReference type="PANTHER" id="PTHR10146:SF14">
    <property type="entry name" value="PYRIDOXAL PHOSPHATE HOMEOSTASIS PROTEIN"/>
    <property type="match status" value="1"/>
</dbReference>
<dbReference type="EMBL" id="JACOPP010000020">
    <property type="protein sequence ID" value="MBC5734588.1"/>
    <property type="molecule type" value="Genomic_DNA"/>
</dbReference>
<feature type="modified residue" description="N6-(pyridoxal phosphate)lysine" evidence="2 3">
    <location>
        <position position="35"/>
    </location>
</feature>
<dbReference type="CDD" id="cd00635">
    <property type="entry name" value="PLPDE_III_YBL036c_like"/>
    <property type="match status" value="1"/>
</dbReference>
<dbReference type="NCBIfam" id="TIGR00044">
    <property type="entry name" value="YggS family pyridoxal phosphate-dependent enzyme"/>
    <property type="match status" value="1"/>
</dbReference>
<keyword evidence="1 2" id="KW-0663">Pyridoxal phosphate</keyword>
<proteinExistence type="inferred from homology"/>
<feature type="domain" description="Alanine racemase N-terminal" evidence="5">
    <location>
        <begin position="34"/>
        <end position="229"/>
    </location>
</feature>
<dbReference type="Gene3D" id="3.20.20.10">
    <property type="entry name" value="Alanine racemase"/>
    <property type="match status" value="1"/>
</dbReference>
<evidence type="ECO:0000313" key="7">
    <source>
        <dbReference type="Proteomes" id="UP000661435"/>
    </source>
</evidence>
<keyword evidence="7" id="KW-1185">Reference proteome</keyword>
<dbReference type="InterPro" id="IPR011078">
    <property type="entry name" value="PyrdxlP_homeostasis"/>
</dbReference>
<protein>
    <recommendedName>
        <fullName evidence="2">Pyridoxal phosphate homeostasis protein</fullName>
        <shortName evidence="2">PLP homeostasis protein</shortName>
    </recommendedName>
</protein>
<dbReference type="InterPro" id="IPR029066">
    <property type="entry name" value="PLP-binding_barrel"/>
</dbReference>
<name>A0A8J6JEQ5_9FIRM</name>
<evidence type="ECO:0000256" key="1">
    <source>
        <dbReference type="ARBA" id="ARBA00022898"/>
    </source>
</evidence>
<accession>A0A8J6JEQ5</accession>
<comment type="function">
    <text evidence="2">Pyridoxal 5'-phosphate (PLP)-binding protein, which is involved in PLP homeostasis.</text>
</comment>
<dbReference type="Proteomes" id="UP000661435">
    <property type="component" value="Unassembled WGS sequence"/>
</dbReference>
<reference evidence="6" key="1">
    <citation type="submission" date="2020-08" db="EMBL/GenBank/DDBJ databases">
        <title>Genome public.</title>
        <authorList>
            <person name="Liu C."/>
            <person name="Sun Q."/>
        </authorList>
    </citation>
    <scope>NUCLEOTIDE SEQUENCE</scope>
    <source>
        <strain evidence="6">NSJ-51</strain>
    </source>
</reference>
<dbReference type="PANTHER" id="PTHR10146">
    <property type="entry name" value="PROLINE SYNTHETASE CO-TRANSCRIBED BACTERIAL HOMOLOG PROTEIN"/>
    <property type="match status" value="1"/>
</dbReference>
<dbReference type="GO" id="GO:0030170">
    <property type="term" value="F:pyridoxal phosphate binding"/>
    <property type="evidence" value="ECO:0007669"/>
    <property type="project" value="UniProtKB-UniRule"/>
</dbReference>
<dbReference type="AlphaFoldDB" id="A0A8J6JEQ5"/>
<dbReference type="InterPro" id="IPR001608">
    <property type="entry name" value="Ala_racemase_N"/>
</dbReference>
<dbReference type="Pfam" id="PF01168">
    <property type="entry name" value="Ala_racemase_N"/>
    <property type="match status" value="1"/>
</dbReference>
<comment type="similarity">
    <text evidence="2 4">Belongs to the pyridoxal phosphate-binding protein YggS/PROSC family.</text>
</comment>
<evidence type="ECO:0000256" key="4">
    <source>
        <dbReference type="RuleBase" id="RU004514"/>
    </source>
</evidence>
<evidence type="ECO:0000256" key="2">
    <source>
        <dbReference type="HAMAP-Rule" id="MF_02087"/>
    </source>
</evidence>
<evidence type="ECO:0000259" key="5">
    <source>
        <dbReference type="Pfam" id="PF01168"/>
    </source>
</evidence>
<gene>
    <name evidence="6" type="ORF">H8S57_12765</name>
</gene>
<dbReference type="SUPFAM" id="SSF51419">
    <property type="entry name" value="PLP-binding barrel"/>
    <property type="match status" value="1"/>
</dbReference>
<comment type="caution">
    <text evidence="6">The sequence shown here is derived from an EMBL/GenBank/DDBJ whole genome shotgun (WGS) entry which is preliminary data.</text>
</comment>
<comment type="cofactor">
    <cofactor evidence="3">
        <name>pyridoxal 5'-phosphate</name>
        <dbReference type="ChEBI" id="CHEBI:597326"/>
    </cofactor>
</comment>
<organism evidence="6 7">
    <name type="scientific">Lawsonibacter hominis</name>
    <dbReference type="NCBI Taxonomy" id="2763053"/>
    <lineage>
        <taxon>Bacteria</taxon>
        <taxon>Bacillati</taxon>
        <taxon>Bacillota</taxon>
        <taxon>Clostridia</taxon>
        <taxon>Eubacteriales</taxon>
        <taxon>Oscillospiraceae</taxon>
        <taxon>Lawsonibacter</taxon>
    </lineage>
</organism>
<dbReference type="PIRSF" id="PIRSF004848">
    <property type="entry name" value="YBL036c_PLPDEIII"/>
    <property type="match status" value="1"/>
</dbReference>
<sequence length="234" mass="25050">MSLAEQIARVKEKIAAAAREAGREPEAVTLVAATKVQTSDTIRQAIAAGITACGENRVQEMTAHLEENAYAGARLHFIGHLQTNKVRQVVGRVDLLESVDSARLLQAVEAQAARLDLVQDILLEVNVGGEASKSGVSPDEVPGLARQAMALPHVRLRGLMAIPPVAGSGGNRPFFAKMYQLYVDIRTEMDDNGTVINCLSMGMSGDYEDAVREGATLVRVGTALFGPRPPLHTR</sequence>
<evidence type="ECO:0000313" key="6">
    <source>
        <dbReference type="EMBL" id="MBC5734588.1"/>
    </source>
</evidence>
<dbReference type="RefSeq" id="WP_186908412.1">
    <property type="nucleotide sequence ID" value="NZ_JACOPP010000020.1"/>
</dbReference>
<dbReference type="HAMAP" id="MF_02087">
    <property type="entry name" value="PLP_homeostasis"/>
    <property type="match status" value="1"/>
</dbReference>